<dbReference type="SUPFAM" id="SSF47384">
    <property type="entry name" value="Homodimeric domain of signal transducing histidine kinase"/>
    <property type="match status" value="1"/>
</dbReference>
<dbReference type="Gene3D" id="1.10.287.130">
    <property type="match status" value="1"/>
</dbReference>
<keyword evidence="1 2" id="KW-0597">Phosphoprotein</keyword>
<dbReference type="EMBL" id="CT868070">
    <property type="protein sequence ID" value="CAK69578.1"/>
    <property type="molecule type" value="Genomic_DNA"/>
</dbReference>
<feature type="transmembrane region" description="Helical" evidence="3">
    <location>
        <begin position="71"/>
        <end position="87"/>
    </location>
</feature>
<keyword evidence="3" id="KW-0472">Membrane</keyword>
<dbReference type="PROSITE" id="PS50109">
    <property type="entry name" value="HIS_KIN"/>
    <property type="match status" value="1"/>
</dbReference>
<keyword evidence="3" id="KW-0812">Transmembrane</keyword>
<evidence type="ECO:0000259" key="4">
    <source>
        <dbReference type="PROSITE" id="PS50109"/>
    </source>
</evidence>
<dbReference type="STRING" id="5888.A0CFL1"/>
<feature type="domain" description="FCP1 homology" evidence="6">
    <location>
        <begin position="731"/>
        <end position="917"/>
    </location>
</feature>
<dbReference type="HOGENOM" id="CLU_013339_0_0_1"/>
<dbReference type="InterPro" id="IPR036097">
    <property type="entry name" value="HisK_dim/P_sf"/>
</dbReference>
<gene>
    <name evidence="7" type="ORF">GSPATT00038018001</name>
</gene>
<dbReference type="SMART" id="SM00448">
    <property type="entry name" value="REC"/>
    <property type="match status" value="1"/>
</dbReference>
<dbReference type="SMART" id="SM00387">
    <property type="entry name" value="HATPase_c"/>
    <property type="match status" value="1"/>
</dbReference>
<protein>
    <recommendedName>
        <fullName evidence="9">Response regulatory domain-containing protein</fullName>
    </recommendedName>
</protein>
<keyword evidence="8" id="KW-1185">Reference proteome</keyword>
<evidence type="ECO:0000256" key="1">
    <source>
        <dbReference type="ARBA" id="ARBA00022553"/>
    </source>
</evidence>
<keyword evidence="3" id="KW-1133">Transmembrane helix</keyword>
<evidence type="ECO:0008006" key="9">
    <source>
        <dbReference type="Google" id="ProtNLM"/>
    </source>
</evidence>
<dbReference type="AlphaFoldDB" id="A0CFL1"/>
<dbReference type="InterPro" id="IPR001789">
    <property type="entry name" value="Sig_transdc_resp-reg_receiver"/>
</dbReference>
<dbReference type="eggNOG" id="KOG0519">
    <property type="taxonomic scope" value="Eukaryota"/>
</dbReference>
<dbReference type="SUPFAM" id="SSF52172">
    <property type="entry name" value="CheY-like"/>
    <property type="match status" value="1"/>
</dbReference>
<dbReference type="InterPro" id="IPR011006">
    <property type="entry name" value="CheY-like_superfamily"/>
</dbReference>
<feature type="domain" description="Response regulatory" evidence="5">
    <location>
        <begin position="620"/>
        <end position="739"/>
    </location>
</feature>
<dbReference type="GeneID" id="5022760"/>
<dbReference type="InParanoid" id="A0CFL1"/>
<dbReference type="InterPro" id="IPR004274">
    <property type="entry name" value="FCP1_dom"/>
</dbReference>
<dbReference type="InterPro" id="IPR036412">
    <property type="entry name" value="HAD-like_sf"/>
</dbReference>
<dbReference type="SUPFAM" id="SSF56784">
    <property type="entry name" value="HAD-like"/>
    <property type="match status" value="1"/>
</dbReference>
<proteinExistence type="predicted"/>
<dbReference type="PANTHER" id="PTHR43719">
    <property type="entry name" value="TWO-COMPONENT HISTIDINE KINASE"/>
    <property type="match status" value="1"/>
</dbReference>
<dbReference type="Gene3D" id="3.30.565.10">
    <property type="entry name" value="Histidine kinase-like ATPase, C-terminal domain"/>
    <property type="match status" value="1"/>
</dbReference>
<dbReference type="Gene3D" id="3.40.50.1000">
    <property type="entry name" value="HAD superfamily/HAD-like"/>
    <property type="match status" value="1"/>
</dbReference>
<dbReference type="InterPro" id="IPR005467">
    <property type="entry name" value="His_kinase_dom"/>
</dbReference>
<evidence type="ECO:0000313" key="8">
    <source>
        <dbReference type="Proteomes" id="UP000000600"/>
    </source>
</evidence>
<feature type="modified residue" description="4-aspartylphosphate" evidence="2">
    <location>
        <position position="669"/>
    </location>
</feature>
<dbReference type="Gene3D" id="3.40.50.2300">
    <property type="match status" value="1"/>
</dbReference>
<dbReference type="RefSeq" id="XP_001436975.1">
    <property type="nucleotide sequence ID" value="XM_001436938.1"/>
</dbReference>
<dbReference type="InterPro" id="IPR050956">
    <property type="entry name" value="2C_system_His_kinase"/>
</dbReference>
<dbReference type="PROSITE" id="PS50110">
    <property type="entry name" value="RESPONSE_REGULATORY"/>
    <property type="match status" value="1"/>
</dbReference>
<evidence type="ECO:0000259" key="6">
    <source>
        <dbReference type="PROSITE" id="PS50969"/>
    </source>
</evidence>
<evidence type="ECO:0000256" key="2">
    <source>
        <dbReference type="PROSITE-ProRule" id="PRU00169"/>
    </source>
</evidence>
<evidence type="ECO:0000256" key="3">
    <source>
        <dbReference type="SAM" id="Phobius"/>
    </source>
</evidence>
<dbReference type="CDD" id="cd17546">
    <property type="entry name" value="REC_hyHK_CKI1_RcsC-like"/>
    <property type="match status" value="1"/>
</dbReference>
<dbReference type="OMA" id="DENICAP"/>
<dbReference type="GO" id="GO:0000155">
    <property type="term" value="F:phosphorelay sensor kinase activity"/>
    <property type="evidence" value="ECO:0007669"/>
    <property type="project" value="InterPro"/>
</dbReference>
<sequence>MTFLFNELIFRINMIIIDFLYILGICCATVAECLFGLQTDYELYTMFSSLPILSLWCLLRIKNRRIKNNQLYMLVLLLIANTLRTVANTHISEMLLYIIPLQNHQHPKKVFLCLPFAGVIASVKLEFSYDHTLIACCLVILVWLSSSSTTTEKTAKISKNRSYSKTWNNPSDSLIIGHNEQYHLVVTHQGKVISSNEDIKKLLGSDDPIIVQQILNEIIIRKVDKQIKERKMLNLLETINSQQPKCKILDCSAAFGDHYMIELIHYNDNVGMIFVDLYECREYWECKITKQLMNQLFRSFSHEFSTSLNCIRILAESAIEDIDDDYVVNNILSPILNSCYILNSIVQDVRDFSLILSKNFIFTIQIQNVYLLINEVADLYRQQLTMKGVELNIKMNEIYIHTDGQRFKQVLNNLLSNAQKFTFTGNITITLTEQIARDQVYVKVSVSDTGSGMNSDTQSKLKEFLNQPHKRQSNFNYGLGLMISNSICNGLSPNYESGIHFESNNQNGSIFWFYLEDLKMLETPDLISKRTIKYNKIVSSGRSVLEQSFLISPSDKKRQSSFTFSLKGKQKLIEKNSENFSEPDENICAPYIFRETKKPKKCKHSPIDQTAIEIHEDRVKILIVDDEFVNIYALTTMLSRLNIKCDQAHNGKEGLDKFKQHSYQVILMDIEMPIMNGIQATSLIIDYCHSVDLDPPIIIAQTAYTDMQTKQMCKEAGMDYFLQKPISTIVIMNKKILVITDISRTLLLAERLGKQLYLDRRRELDNIKPNDKYENYSLIWRPGREYFLDSLMIKHRDKFEVAVWSSLDRDKTAAFAKSFFGKHFRNLLFVSTCNREQYEGTQKEYSTEPIRIDRDLSLINQKFPTYDLPNIVMVNVFPNLLEQHSFNDIIIPKFDPQYVDVQSDGSLDLLVKYLNGLSMLINKQRVQDIRTAIRAKPIENMDKRMDNLRNKMHEYL</sequence>
<evidence type="ECO:0000313" key="7">
    <source>
        <dbReference type="EMBL" id="CAK69578.1"/>
    </source>
</evidence>
<dbReference type="Proteomes" id="UP000000600">
    <property type="component" value="Unassembled WGS sequence"/>
</dbReference>
<dbReference type="InterPro" id="IPR003594">
    <property type="entry name" value="HATPase_dom"/>
</dbReference>
<dbReference type="InterPro" id="IPR036890">
    <property type="entry name" value="HATPase_C_sf"/>
</dbReference>
<dbReference type="PROSITE" id="PS50969">
    <property type="entry name" value="FCP1"/>
    <property type="match status" value="1"/>
</dbReference>
<name>A0CFL1_PARTE</name>
<reference evidence="7 8" key="1">
    <citation type="journal article" date="2006" name="Nature">
        <title>Global trends of whole-genome duplications revealed by the ciliate Paramecium tetraurelia.</title>
        <authorList>
            <consortium name="Genoscope"/>
            <person name="Aury J.-M."/>
            <person name="Jaillon O."/>
            <person name="Duret L."/>
            <person name="Noel B."/>
            <person name="Jubin C."/>
            <person name="Porcel B.M."/>
            <person name="Segurens B."/>
            <person name="Daubin V."/>
            <person name="Anthouard V."/>
            <person name="Aiach N."/>
            <person name="Arnaiz O."/>
            <person name="Billaut A."/>
            <person name="Beisson J."/>
            <person name="Blanc I."/>
            <person name="Bouhouche K."/>
            <person name="Camara F."/>
            <person name="Duharcourt S."/>
            <person name="Guigo R."/>
            <person name="Gogendeau D."/>
            <person name="Katinka M."/>
            <person name="Keller A.-M."/>
            <person name="Kissmehl R."/>
            <person name="Klotz C."/>
            <person name="Koll F."/>
            <person name="Le Moue A."/>
            <person name="Lepere C."/>
            <person name="Malinsky S."/>
            <person name="Nowacki M."/>
            <person name="Nowak J.K."/>
            <person name="Plattner H."/>
            <person name="Poulain J."/>
            <person name="Ruiz F."/>
            <person name="Serrano V."/>
            <person name="Zagulski M."/>
            <person name="Dessen P."/>
            <person name="Betermier M."/>
            <person name="Weissenbach J."/>
            <person name="Scarpelli C."/>
            <person name="Schachter V."/>
            <person name="Sperling L."/>
            <person name="Meyer E."/>
            <person name="Cohen J."/>
            <person name="Wincker P."/>
        </authorList>
    </citation>
    <scope>NUCLEOTIDE SEQUENCE [LARGE SCALE GENOMIC DNA]</scope>
    <source>
        <strain evidence="7 8">Stock d4-2</strain>
    </source>
</reference>
<accession>A0CFL1</accession>
<dbReference type="KEGG" id="ptm:GSPATT00038018001"/>
<dbReference type="InterPro" id="IPR023214">
    <property type="entry name" value="HAD_sf"/>
</dbReference>
<dbReference type="Pfam" id="PF00072">
    <property type="entry name" value="Response_reg"/>
    <property type="match status" value="1"/>
</dbReference>
<dbReference type="SUPFAM" id="SSF55874">
    <property type="entry name" value="ATPase domain of HSP90 chaperone/DNA topoisomerase II/histidine kinase"/>
    <property type="match status" value="1"/>
</dbReference>
<organism evidence="7 8">
    <name type="scientific">Paramecium tetraurelia</name>
    <dbReference type="NCBI Taxonomy" id="5888"/>
    <lineage>
        <taxon>Eukaryota</taxon>
        <taxon>Sar</taxon>
        <taxon>Alveolata</taxon>
        <taxon>Ciliophora</taxon>
        <taxon>Intramacronucleata</taxon>
        <taxon>Oligohymenophorea</taxon>
        <taxon>Peniculida</taxon>
        <taxon>Parameciidae</taxon>
        <taxon>Paramecium</taxon>
    </lineage>
</organism>
<feature type="domain" description="Histidine kinase" evidence="4">
    <location>
        <begin position="299"/>
        <end position="519"/>
    </location>
</feature>
<dbReference type="Pfam" id="PF02518">
    <property type="entry name" value="HATPase_c"/>
    <property type="match status" value="1"/>
</dbReference>
<feature type="transmembrane region" description="Helical" evidence="3">
    <location>
        <begin position="12"/>
        <end position="37"/>
    </location>
</feature>
<dbReference type="PANTHER" id="PTHR43719:SF28">
    <property type="entry name" value="PEROXIDE STRESS-ACTIVATED HISTIDINE KINASE MAK1-RELATED"/>
    <property type="match status" value="1"/>
</dbReference>
<dbReference type="OrthoDB" id="303614at2759"/>
<evidence type="ECO:0000259" key="5">
    <source>
        <dbReference type="PROSITE" id="PS50110"/>
    </source>
</evidence>